<evidence type="ECO:0000256" key="1">
    <source>
        <dbReference type="ARBA" id="ARBA00022679"/>
    </source>
</evidence>
<evidence type="ECO:0000313" key="5">
    <source>
        <dbReference type="RefSeq" id="XP_006816160.1"/>
    </source>
</evidence>
<dbReference type="CDD" id="cd02440">
    <property type="entry name" value="AdoMet_MTases"/>
    <property type="match status" value="1"/>
</dbReference>
<proteinExistence type="inferred from homology"/>
<keyword evidence="4" id="KW-1185">Reference proteome</keyword>
<feature type="domain" description="Methyltransferase type 11" evidence="3">
    <location>
        <begin position="67"/>
        <end position="168"/>
    </location>
</feature>
<comment type="similarity">
    <text evidence="2">Belongs to the class I-like SAM-binding methyltransferase superfamily. Erg6/SMT family.</text>
</comment>
<evidence type="ECO:0000259" key="3">
    <source>
        <dbReference type="Pfam" id="PF08241"/>
    </source>
</evidence>
<dbReference type="InterPro" id="IPR013216">
    <property type="entry name" value="Methyltransf_11"/>
</dbReference>
<dbReference type="Gene3D" id="3.40.50.150">
    <property type="entry name" value="Vaccinia Virus protein VP39"/>
    <property type="match status" value="1"/>
</dbReference>
<dbReference type="PANTHER" id="PTHR44068">
    <property type="entry name" value="ZGC:194242"/>
    <property type="match status" value="1"/>
</dbReference>
<dbReference type="Proteomes" id="UP000694865">
    <property type="component" value="Unplaced"/>
</dbReference>
<accession>A0ABM0M819</accession>
<dbReference type="GeneID" id="100376721"/>
<dbReference type="Pfam" id="PF08241">
    <property type="entry name" value="Methyltransf_11"/>
    <property type="match status" value="1"/>
</dbReference>
<protein>
    <submittedName>
        <fullName evidence="5">24-methylenesterol C-methyltransferase 2-like</fullName>
    </submittedName>
</protein>
<dbReference type="InterPro" id="IPR050447">
    <property type="entry name" value="Erg6_SMT_methyltransf"/>
</dbReference>
<dbReference type="SUPFAM" id="SSF53335">
    <property type="entry name" value="S-adenosyl-L-methionine-dependent methyltransferases"/>
    <property type="match status" value="1"/>
</dbReference>
<organism evidence="4 5">
    <name type="scientific">Saccoglossus kowalevskii</name>
    <name type="common">Acorn worm</name>
    <dbReference type="NCBI Taxonomy" id="10224"/>
    <lineage>
        <taxon>Eukaryota</taxon>
        <taxon>Metazoa</taxon>
        <taxon>Hemichordata</taxon>
        <taxon>Enteropneusta</taxon>
        <taxon>Harrimaniidae</taxon>
        <taxon>Saccoglossus</taxon>
    </lineage>
</organism>
<dbReference type="PANTHER" id="PTHR44068:SF1">
    <property type="entry name" value="HYPOTHETICAL LOC100005854"/>
    <property type="match status" value="1"/>
</dbReference>
<name>A0ABM0M819_SACKO</name>
<evidence type="ECO:0000256" key="2">
    <source>
        <dbReference type="ARBA" id="ARBA00038188"/>
    </source>
</evidence>
<reference evidence="5" key="1">
    <citation type="submission" date="2025-08" db="UniProtKB">
        <authorList>
            <consortium name="RefSeq"/>
        </authorList>
    </citation>
    <scope>IDENTIFICATION</scope>
    <source>
        <tissue evidence="5">Testes</tissue>
    </source>
</reference>
<sequence length="227" mass="25013">MATMKKVGLTGWLIANYLPASTLTKHLRKPTGLIGWALSKHVLAKINLALEKKAVEVLDIQPHHNVLEVGFGHGLGMKEAAKYVKTESGGKVRGVDFSPTMVKQATSNLKTEVSKGLVEILEGNVMDLPFGDDSFDAVYHCNCYYFWPSIDTGCREVLRVMKPGAKLVTTVDMKFFPLCSKLGVNTDPIMPNIYAEILKKVGFVDVNMFESDKITVIVARQPSQTVI</sequence>
<evidence type="ECO:0000313" key="4">
    <source>
        <dbReference type="Proteomes" id="UP000694865"/>
    </source>
</evidence>
<dbReference type="RefSeq" id="XP_006816160.1">
    <property type="nucleotide sequence ID" value="XM_006816097.1"/>
</dbReference>
<keyword evidence="1" id="KW-0808">Transferase</keyword>
<gene>
    <name evidence="5" type="primary">LOC100376721</name>
</gene>
<dbReference type="InterPro" id="IPR029063">
    <property type="entry name" value="SAM-dependent_MTases_sf"/>
</dbReference>